<dbReference type="InterPro" id="IPR022907">
    <property type="entry name" value="VapC_family"/>
</dbReference>
<accession>A0A448N132</accession>
<dbReference type="GO" id="GO:0090729">
    <property type="term" value="F:toxin activity"/>
    <property type="evidence" value="ECO:0007669"/>
    <property type="project" value="UniProtKB-KW"/>
</dbReference>
<name>A0A448N132_9ACTN</name>
<dbReference type="AlphaFoldDB" id="A0A448N132"/>
<evidence type="ECO:0000256" key="1">
    <source>
        <dbReference type="ARBA" id="ARBA00022649"/>
    </source>
</evidence>
<sequence>MATSERTLRLLDINVMIALSLANHVHHKAATSWFEDIDAWATCSITESAYCRLLLNPRVTGFELGVSEVFDALRTFCSASGHEFIEDSASLTSPAIDVSGIVGYRQITDFHLVDLAAHHGAVLSTLDTRIPLALADDDRHFVEVIPVD</sequence>
<keyword evidence="4 6" id="KW-0378">Hydrolase</keyword>
<dbReference type="Proteomes" id="UP000273044">
    <property type="component" value="Chromosome"/>
</dbReference>
<dbReference type="EC" id="3.1.-.-" evidence="6"/>
<evidence type="ECO:0000313" key="8">
    <source>
        <dbReference type="EMBL" id="VEH71105.1"/>
    </source>
</evidence>
<organism evidence="8 9">
    <name type="scientific">Arachnia propionica</name>
    <dbReference type="NCBI Taxonomy" id="1750"/>
    <lineage>
        <taxon>Bacteria</taxon>
        <taxon>Bacillati</taxon>
        <taxon>Actinomycetota</taxon>
        <taxon>Actinomycetes</taxon>
        <taxon>Propionibacteriales</taxon>
        <taxon>Propionibacteriaceae</taxon>
        <taxon>Arachnia</taxon>
    </lineage>
</organism>
<dbReference type="InterPro" id="IPR006226">
    <property type="entry name" value="Mtu_PIN"/>
</dbReference>
<reference evidence="8 9" key="1">
    <citation type="submission" date="2018-12" db="EMBL/GenBank/DDBJ databases">
        <authorList>
            <consortium name="Pathogen Informatics"/>
        </authorList>
    </citation>
    <scope>NUCLEOTIDE SEQUENCE [LARGE SCALE GENOMIC DNA]</scope>
    <source>
        <strain evidence="8 9">NCTC12967</strain>
    </source>
</reference>
<dbReference type="GeneID" id="64407852"/>
<dbReference type="RefSeq" id="WP_061787994.1">
    <property type="nucleotide sequence ID" value="NZ_LR134406.1"/>
</dbReference>
<proteinExistence type="inferred from homology"/>
<keyword evidence="6" id="KW-0800">Toxin</keyword>
<dbReference type="SUPFAM" id="SSF88723">
    <property type="entry name" value="PIN domain-like"/>
    <property type="match status" value="1"/>
</dbReference>
<comment type="function">
    <text evidence="6">Toxic component of a toxin-antitoxin (TA) system. An RNase.</text>
</comment>
<keyword evidence="9" id="KW-1185">Reference proteome</keyword>
<keyword evidence="2 6" id="KW-0540">Nuclease</keyword>
<evidence type="ECO:0000313" key="9">
    <source>
        <dbReference type="Proteomes" id="UP000273044"/>
    </source>
</evidence>
<evidence type="ECO:0000256" key="3">
    <source>
        <dbReference type="ARBA" id="ARBA00022723"/>
    </source>
</evidence>
<evidence type="ECO:0000256" key="6">
    <source>
        <dbReference type="HAMAP-Rule" id="MF_00265"/>
    </source>
</evidence>
<dbReference type="InterPro" id="IPR002716">
    <property type="entry name" value="PIN_dom"/>
</dbReference>
<comment type="cofactor">
    <cofactor evidence="6">
        <name>Mg(2+)</name>
        <dbReference type="ChEBI" id="CHEBI:18420"/>
    </cofactor>
</comment>
<dbReference type="InterPro" id="IPR029060">
    <property type="entry name" value="PIN-like_dom_sf"/>
</dbReference>
<dbReference type="GO" id="GO:0000287">
    <property type="term" value="F:magnesium ion binding"/>
    <property type="evidence" value="ECO:0007669"/>
    <property type="project" value="UniProtKB-UniRule"/>
</dbReference>
<feature type="binding site" evidence="6">
    <location>
        <position position="12"/>
    </location>
    <ligand>
        <name>Mg(2+)</name>
        <dbReference type="ChEBI" id="CHEBI:18420"/>
    </ligand>
</feature>
<feature type="domain" description="PIN" evidence="7">
    <location>
        <begin position="10"/>
        <end position="130"/>
    </location>
</feature>
<feature type="binding site" evidence="6">
    <location>
        <position position="109"/>
    </location>
    <ligand>
        <name>Mg(2+)</name>
        <dbReference type="ChEBI" id="CHEBI:18420"/>
    </ligand>
</feature>
<protein>
    <recommendedName>
        <fullName evidence="6">Ribonuclease VapC</fullName>
        <shortName evidence="6">RNase VapC</shortName>
        <ecNumber evidence="6">3.1.-.-</ecNumber>
    </recommendedName>
    <alternativeName>
        <fullName evidence="6">Toxin VapC</fullName>
    </alternativeName>
</protein>
<keyword evidence="3 6" id="KW-0479">Metal-binding</keyword>
<dbReference type="NCBIfam" id="TIGR00028">
    <property type="entry name" value="Mtu_PIN_fam"/>
    <property type="match status" value="1"/>
</dbReference>
<dbReference type="GO" id="GO:0045926">
    <property type="term" value="P:negative regulation of growth"/>
    <property type="evidence" value="ECO:0007669"/>
    <property type="project" value="UniProtKB-ARBA"/>
</dbReference>
<dbReference type="Pfam" id="PF01850">
    <property type="entry name" value="PIN"/>
    <property type="match status" value="1"/>
</dbReference>
<keyword evidence="1 6" id="KW-1277">Toxin-antitoxin system</keyword>
<gene>
    <name evidence="6" type="primary">vapC</name>
    <name evidence="8" type="ORF">NCTC12967_02415</name>
</gene>
<evidence type="ECO:0000256" key="2">
    <source>
        <dbReference type="ARBA" id="ARBA00022722"/>
    </source>
</evidence>
<evidence type="ECO:0000256" key="4">
    <source>
        <dbReference type="ARBA" id="ARBA00022801"/>
    </source>
</evidence>
<dbReference type="EMBL" id="LR134406">
    <property type="protein sequence ID" value="VEH71105.1"/>
    <property type="molecule type" value="Genomic_DNA"/>
</dbReference>
<dbReference type="GO" id="GO:0016788">
    <property type="term" value="F:hydrolase activity, acting on ester bonds"/>
    <property type="evidence" value="ECO:0007669"/>
    <property type="project" value="InterPro"/>
</dbReference>
<evidence type="ECO:0000259" key="7">
    <source>
        <dbReference type="Pfam" id="PF01850"/>
    </source>
</evidence>
<dbReference type="GO" id="GO:0004540">
    <property type="term" value="F:RNA nuclease activity"/>
    <property type="evidence" value="ECO:0007669"/>
    <property type="project" value="InterPro"/>
</dbReference>
<comment type="similarity">
    <text evidence="6">Belongs to the PINc/VapC protein family.</text>
</comment>
<evidence type="ECO:0000256" key="5">
    <source>
        <dbReference type="ARBA" id="ARBA00022842"/>
    </source>
</evidence>
<keyword evidence="5 6" id="KW-0460">Magnesium</keyword>
<dbReference type="HAMAP" id="MF_00265">
    <property type="entry name" value="VapC_Nob1"/>
    <property type="match status" value="1"/>
</dbReference>